<proteinExistence type="predicted"/>
<dbReference type="Proteomes" id="UP000623129">
    <property type="component" value="Unassembled WGS sequence"/>
</dbReference>
<dbReference type="EMBL" id="SWLB01000026">
    <property type="protein sequence ID" value="KAF3322014.1"/>
    <property type="molecule type" value="Genomic_DNA"/>
</dbReference>
<dbReference type="InterPro" id="IPR025521">
    <property type="entry name" value="Neprosin_propep"/>
</dbReference>
<dbReference type="OrthoDB" id="777472at2759"/>
<gene>
    <name evidence="2" type="ORF">FCM35_KLT14230</name>
</gene>
<dbReference type="AlphaFoldDB" id="A0A833QG23"/>
<protein>
    <recommendedName>
        <fullName evidence="1">Neprosin activation peptide domain-containing protein</fullName>
    </recommendedName>
</protein>
<name>A0A833QG23_9POAL</name>
<evidence type="ECO:0000259" key="1">
    <source>
        <dbReference type="Pfam" id="PF14365"/>
    </source>
</evidence>
<evidence type="ECO:0000313" key="2">
    <source>
        <dbReference type="EMBL" id="KAF3322014.1"/>
    </source>
</evidence>
<organism evidence="2 3">
    <name type="scientific">Carex littledalei</name>
    <dbReference type="NCBI Taxonomy" id="544730"/>
    <lineage>
        <taxon>Eukaryota</taxon>
        <taxon>Viridiplantae</taxon>
        <taxon>Streptophyta</taxon>
        <taxon>Embryophyta</taxon>
        <taxon>Tracheophyta</taxon>
        <taxon>Spermatophyta</taxon>
        <taxon>Magnoliopsida</taxon>
        <taxon>Liliopsida</taxon>
        <taxon>Poales</taxon>
        <taxon>Cyperaceae</taxon>
        <taxon>Cyperoideae</taxon>
        <taxon>Cariceae</taxon>
        <taxon>Carex</taxon>
        <taxon>Carex subgen. Euthyceras</taxon>
    </lineage>
</organism>
<accession>A0A833QG23</accession>
<keyword evidence="3" id="KW-1185">Reference proteome</keyword>
<reference evidence="2" key="1">
    <citation type="submission" date="2020-01" db="EMBL/GenBank/DDBJ databases">
        <title>Genome sequence of Kobresia littledalei, the first chromosome-level genome in the family Cyperaceae.</title>
        <authorList>
            <person name="Qu G."/>
        </authorList>
    </citation>
    <scope>NUCLEOTIDE SEQUENCE</scope>
    <source>
        <strain evidence="2">C.B.Clarke</strain>
        <tissue evidence="2">Leaf</tissue>
    </source>
</reference>
<dbReference type="Pfam" id="PF14365">
    <property type="entry name" value="Neprosin_AP"/>
    <property type="match status" value="1"/>
</dbReference>
<evidence type="ECO:0000313" key="3">
    <source>
        <dbReference type="Proteomes" id="UP000623129"/>
    </source>
</evidence>
<comment type="caution">
    <text evidence="2">The sequence shown here is derived from an EMBL/GenBank/DDBJ whole genome shotgun (WGS) entry which is preliminary data.</text>
</comment>
<feature type="domain" description="Neprosin activation peptide" evidence="1">
    <location>
        <begin position="9"/>
        <end position="37"/>
    </location>
</feature>
<sequence>MSLKIGTKDIFDCLDIYRQPAFDHPLLRNHTIQKVELVISSGDNWKYYGAEALMDVYNISGVKQDYINASYVKQRRKWSYGLYKRNTYISDGVYTTDYMVTRSLDSSCIGHRMDTKVKVASIYYVLAMSKLAKIDFLACMVLEPGKGPQYIALVIA</sequence>